<feature type="domain" description="RING-type" evidence="15">
    <location>
        <begin position="64"/>
        <end position="106"/>
    </location>
</feature>
<gene>
    <name evidence="17" type="primary">LOC107767399</name>
</gene>
<keyword evidence="8 14" id="KW-0863">Zinc-finger</keyword>
<reference evidence="16" key="1">
    <citation type="journal article" date="2014" name="Nat. Commun.">
        <title>The tobacco genome sequence and its comparison with those of tomato and potato.</title>
        <authorList>
            <person name="Sierro N."/>
            <person name="Battey J.N."/>
            <person name="Ouadi S."/>
            <person name="Bakaher N."/>
            <person name="Bovet L."/>
            <person name="Willig A."/>
            <person name="Goepfert S."/>
            <person name="Peitsch M.C."/>
            <person name="Ivanov N.V."/>
        </authorList>
    </citation>
    <scope>NUCLEOTIDE SEQUENCE [LARGE SCALE GENOMIC DNA]</scope>
</reference>
<dbReference type="GO" id="GO:0061630">
    <property type="term" value="F:ubiquitin protein ligase activity"/>
    <property type="evidence" value="ECO:0007669"/>
    <property type="project" value="UniProtKB-EC"/>
</dbReference>
<dbReference type="RefSeq" id="XP_016441885.1">
    <property type="nucleotide sequence ID" value="XM_016586399.1"/>
</dbReference>
<keyword evidence="10" id="KW-0862">Zinc</keyword>
<dbReference type="Gene3D" id="3.30.40.10">
    <property type="entry name" value="Zinc/RING finger domain, C3HC4 (zinc finger)"/>
    <property type="match status" value="1"/>
</dbReference>
<reference evidence="17" key="2">
    <citation type="submission" date="2025-08" db="UniProtKB">
        <authorList>
            <consortium name="RefSeq"/>
        </authorList>
    </citation>
    <scope>IDENTIFICATION</scope>
    <source>
        <tissue evidence="17">Leaf</tissue>
    </source>
</reference>
<comment type="pathway">
    <text evidence="3">Protein modification; protein ubiquitination.</text>
</comment>
<evidence type="ECO:0000256" key="11">
    <source>
        <dbReference type="ARBA" id="ARBA00022989"/>
    </source>
</evidence>
<accession>A0A1S3XPL3</accession>
<keyword evidence="5" id="KW-0808">Transferase</keyword>
<evidence type="ECO:0000313" key="17">
    <source>
        <dbReference type="RefSeq" id="XP_016441885.1"/>
    </source>
</evidence>
<dbReference type="SUPFAM" id="SSF57850">
    <property type="entry name" value="RING/U-box"/>
    <property type="match status" value="1"/>
</dbReference>
<comment type="subcellular location">
    <subcellularLocation>
        <location evidence="2">Membrane</location>
        <topology evidence="2">Single-pass membrane protein</topology>
    </subcellularLocation>
</comment>
<evidence type="ECO:0000256" key="1">
    <source>
        <dbReference type="ARBA" id="ARBA00000900"/>
    </source>
</evidence>
<evidence type="ECO:0000256" key="6">
    <source>
        <dbReference type="ARBA" id="ARBA00022692"/>
    </source>
</evidence>
<dbReference type="GO" id="GO:0016567">
    <property type="term" value="P:protein ubiquitination"/>
    <property type="evidence" value="ECO:0000318"/>
    <property type="project" value="GO_Central"/>
</dbReference>
<dbReference type="PANTHER" id="PTHR46913">
    <property type="entry name" value="RING-H2 FINGER PROTEIN ATL16"/>
    <property type="match status" value="1"/>
</dbReference>
<dbReference type="EC" id="2.3.2.27" evidence="4"/>
<keyword evidence="11" id="KW-1133">Transmembrane helix</keyword>
<evidence type="ECO:0000256" key="13">
    <source>
        <dbReference type="ARBA" id="ARBA00024209"/>
    </source>
</evidence>
<dbReference type="AlphaFoldDB" id="A0A1S3XPL3"/>
<evidence type="ECO:0000256" key="2">
    <source>
        <dbReference type="ARBA" id="ARBA00004167"/>
    </source>
</evidence>
<dbReference type="OrthoDB" id="8062037at2759"/>
<dbReference type="GO" id="GO:0008270">
    <property type="term" value="F:zinc ion binding"/>
    <property type="evidence" value="ECO:0007669"/>
    <property type="project" value="UniProtKB-KW"/>
</dbReference>
<evidence type="ECO:0000256" key="12">
    <source>
        <dbReference type="ARBA" id="ARBA00023136"/>
    </source>
</evidence>
<evidence type="ECO:0000256" key="9">
    <source>
        <dbReference type="ARBA" id="ARBA00022786"/>
    </source>
</evidence>
<dbReference type="SMR" id="A0A1S3XPL3"/>
<evidence type="ECO:0000313" key="16">
    <source>
        <dbReference type="Proteomes" id="UP000790787"/>
    </source>
</evidence>
<keyword evidence="12" id="KW-0472">Membrane</keyword>
<dbReference type="Proteomes" id="UP000790787">
    <property type="component" value="Chromosome 22"/>
</dbReference>
<keyword evidence="9" id="KW-0833">Ubl conjugation pathway</keyword>
<dbReference type="InterPro" id="IPR044600">
    <property type="entry name" value="ATL1/ATL16-like"/>
</dbReference>
<dbReference type="PROSITE" id="PS50089">
    <property type="entry name" value="ZF_RING_2"/>
    <property type="match status" value="1"/>
</dbReference>
<dbReference type="InterPro" id="IPR013083">
    <property type="entry name" value="Znf_RING/FYVE/PHD"/>
</dbReference>
<comment type="similarity">
    <text evidence="13">Belongs to the RING-type zinc finger family. ATL subfamily.</text>
</comment>
<keyword evidence="6" id="KW-0812">Transmembrane</keyword>
<evidence type="ECO:0000256" key="3">
    <source>
        <dbReference type="ARBA" id="ARBA00004906"/>
    </source>
</evidence>
<dbReference type="SMART" id="SM00184">
    <property type="entry name" value="RING"/>
    <property type="match status" value="1"/>
</dbReference>
<keyword evidence="7" id="KW-0479">Metal-binding</keyword>
<proteinExistence type="inferred from homology"/>
<dbReference type="InterPro" id="IPR001841">
    <property type="entry name" value="Znf_RING"/>
</dbReference>
<organism evidence="16 17">
    <name type="scientific">Nicotiana tabacum</name>
    <name type="common">Common tobacco</name>
    <dbReference type="NCBI Taxonomy" id="4097"/>
    <lineage>
        <taxon>Eukaryota</taxon>
        <taxon>Viridiplantae</taxon>
        <taxon>Streptophyta</taxon>
        <taxon>Embryophyta</taxon>
        <taxon>Tracheophyta</taxon>
        <taxon>Spermatophyta</taxon>
        <taxon>Magnoliopsida</taxon>
        <taxon>eudicotyledons</taxon>
        <taxon>Gunneridae</taxon>
        <taxon>Pentapetalae</taxon>
        <taxon>asterids</taxon>
        <taxon>lamiids</taxon>
        <taxon>Solanales</taxon>
        <taxon>Solanaceae</taxon>
        <taxon>Nicotianoideae</taxon>
        <taxon>Nicotianeae</taxon>
        <taxon>Nicotiana</taxon>
    </lineage>
</organism>
<dbReference type="PaxDb" id="4097-A0A1S3XPL3"/>
<evidence type="ECO:0000259" key="15">
    <source>
        <dbReference type="PROSITE" id="PS50089"/>
    </source>
</evidence>
<evidence type="ECO:0000256" key="5">
    <source>
        <dbReference type="ARBA" id="ARBA00022679"/>
    </source>
</evidence>
<evidence type="ECO:0000256" key="8">
    <source>
        <dbReference type="ARBA" id="ARBA00022771"/>
    </source>
</evidence>
<comment type="catalytic activity">
    <reaction evidence="1">
        <text>S-ubiquitinyl-[E2 ubiquitin-conjugating enzyme]-L-cysteine + [acceptor protein]-L-lysine = [E2 ubiquitin-conjugating enzyme]-L-cysteine + N(6)-ubiquitinyl-[acceptor protein]-L-lysine.</text>
        <dbReference type="EC" id="2.3.2.27"/>
    </reaction>
</comment>
<dbReference type="PANTHER" id="PTHR46913:SF1">
    <property type="entry name" value="RING-H2 FINGER PROTEIN ATL16"/>
    <property type="match status" value="1"/>
</dbReference>
<protein>
    <recommendedName>
        <fullName evidence="4">RING-type E3 ubiquitin transferase</fullName>
        <ecNumber evidence="4">2.3.2.27</ecNumber>
    </recommendedName>
</protein>
<evidence type="ECO:0000256" key="10">
    <source>
        <dbReference type="ARBA" id="ARBA00022833"/>
    </source>
</evidence>
<evidence type="ECO:0000256" key="7">
    <source>
        <dbReference type="ARBA" id="ARBA00022723"/>
    </source>
</evidence>
<dbReference type="Pfam" id="PF13639">
    <property type="entry name" value="zf-RING_2"/>
    <property type="match status" value="1"/>
</dbReference>
<dbReference type="GO" id="GO:0016020">
    <property type="term" value="C:membrane"/>
    <property type="evidence" value="ECO:0007669"/>
    <property type="project" value="UniProtKB-SubCell"/>
</dbReference>
<sequence>MALQDPQTSNCCFSSARILSSALVPGDAVLVQISKGLDEETIQKLPVLLFGETYCKGTVKESECPICLGLFRDGEMVKLLPDCHHTYHAECIDKWLSSHSNCPLCRASLHLNSTTISVVTG</sequence>
<evidence type="ECO:0000256" key="4">
    <source>
        <dbReference type="ARBA" id="ARBA00012483"/>
    </source>
</evidence>
<dbReference type="OMA" id="NHAFHIY"/>
<name>A0A1S3XPL3_TOBAC</name>
<keyword evidence="16" id="KW-1185">Reference proteome</keyword>
<dbReference type="KEGG" id="nta:107767399"/>
<dbReference type="UniPathway" id="UPA00143"/>
<evidence type="ECO:0000256" key="14">
    <source>
        <dbReference type="PROSITE-ProRule" id="PRU00175"/>
    </source>
</evidence>
<dbReference type="FunFam" id="3.30.40.10:FF:000187">
    <property type="entry name" value="E3 ubiquitin-protein ligase ATL6"/>
    <property type="match status" value="1"/>
</dbReference>
<dbReference type="GeneID" id="107767399"/>